<gene>
    <name evidence="1" type="ORF">TSPI_06255</name>
</gene>
<organism evidence="1 2">
    <name type="scientific">Trichinella spiralis</name>
    <name type="common">Trichina worm</name>
    <dbReference type="NCBI Taxonomy" id="6334"/>
    <lineage>
        <taxon>Eukaryota</taxon>
        <taxon>Metazoa</taxon>
        <taxon>Ecdysozoa</taxon>
        <taxon>Nematoda</taxon>
        <taxon>Enoplea</taxon>
        <taxon>Dorylaimia</taxon>
        <taxon>Trichinellida</taxon>
        <taxon>Trichinellidae</taxon>
        <taxon>Trichinella</taxon>
    </lineage>
</organism>
<reference evidence="1 2" key="1">
    <citation type="submission" date="2024-07" db="EMBL/GenBank/DDBJ databases">
        <title>Enhanced genomic and transcriptomic resources for Trichinella pseudospiralis and T. spiralis underpin the discovery of pronounced molecular differences between stages and species.</title>
        <authorList>
            <person name="Pasi K.K."/>
            <person name="La Rosa G."/>
            <person name="Gomez-Morales M.A."/>
            <person name="Tosini F."/>
            <person name="Sumanam S."/>
            <person name="Young N.D."/>
            <person name="Chang B.C."/>
            <person name="Robin G.B."/>
        </authorList>
    </citation>
    <scope>NUCLEOTIDE SEQUENCE [LARGE SCALE GENOMIC DNA]</scope>
    <source>
        <strain evidence="1">ISS534</strain>
    </source>
</reference>
<sequence>MPKSMFSYNWYTLAVLVLLVAVIAYQTLHLLNNNNRSWLSDYLLHCFKSNQKNVSKYLSREVAFYLSSFDVPSPVEDTSVLQSSLVPAKGTESEALAVLQAAELFLKSATTSRHFNWLWLVYGENWWRCC</sequence>
<evidence type="ECO:0000313" key="2">
    <source>
        <dbReference type="Proteomes" id="UP001558632"/>
    </source>
</evidence>
<dbReference type="EMBL" id="JBEUSY010000132">
    <property type="protein sequence ID" value="KAL1244782.1"/>
    <property type="molecule type" value="Genomic_DNA"/>
</dbReference>
<proteinExistence type="predicted"/>
<protein>
    <submittedName>
        <fullName evidence="1">Protein HIR2</fullName>
    </submittedName>
</protein>
<keyword evidence="2" id="KW-1185">Reference proteome</keyword>
<dbReference type="Proteomes" id="UP001558632">
    <property type="component" value="Unassembled WGS sequence"/>
</dbReference>
<comment type="caution">
    <text evidence="1">The sequence shown here is derived from an EMBL/GenBank/DDBJ whole genome shotgun (WGS) entry which is preliminary data.</text>
</comment>
<evidence type="ECO:0000313" key="1">
    <source>
        <dbReference type="EMBL" id="KAL1244782.1"/>
    </source>
</evidence>
<accession>A0ABR3KZI9</accession>
<name>A0ABR3KZI9_TRISP</name>